<feature type="compositionally biased region" description="Pro residues" evidence="1">
    <location>
        <begin position="367"/>
        <end position="380"/>
    </location>
</feature>
<feature type="compositionally biased region" description="Polar residues" evidence="1">
    <location>
        <begin position="38"/>
        <end position="53"/>
    </location>
</feature>
<feature type="compositionally biased region" description="Low complexity" evidence="1">
    <location>
        <begin position="496"/>
        <end position="510"/>
    </location>
</feature>
<dbReference type="Proteomes" id="UP000032702">
    <property type="component" value="Unassembled WGS sequence"/>
</dbReference>
<feature type="compositionally biased region" description="Low complexity" evidence="1">
    <location>
        <begin position="99"/>
        <end position="112"/>
    </location>
</feature>
<evidence type="ECO:0000313" key="3">
    <source>
        <dbReference type="Proteomes" id="UP000032702"/>
    </source>
</evidence>
<comment type="caution">
    <text evidence="2">The sequence shown here is derived from an EMBL/GenBank/DDBJ whole genome shotgun (WGS) entry which is preliminary data.</text>
</comment>
<feature type="compositionally biased region" description="Low complexity" evidence="1">
    <location>
        <begin position="357"/>
        <end position="366"/>
    </location>
</feature>
<accession>Q097Z5</accession>
<name>Q097Z5_STIAD</name>
<feature type="compositionally biased region" description="Low complexity" evidence="1">
    <location>
        <begin position="206"/>
        <end position="221"/>
    </location>
</feature>
<proteinExistence type="predicted"/>
<dbReference type="EMBL" id="AAMD01000022">
    <property type="protein sequence ID" value="EAU68077.1"/>
    <property type="molecule type" value="Genomic_DNA"/>
</dbReference>
<feature type="region of interest" description="Disordered" evidence="1">
    <location>
        <begin position="128"/>
        <end position="516"/>
    </location>
</feature>
<gene>
    <name evidence="2" type="ORF">STIAU_5108</name>
</gene>
<organism evidence="2 3">
    <name type="scientific">Stigmatella aurantiaca (strain DW4/3-1)</name>
    <dbReference type="NCBI Taxonomy" id="378806"/>
    <lineage>
        <taxon>Bacteria</taxon>
        <taxon>Pseudomonadati</taxon>
        <taxon>Myxococcota</taxon>
        <taxon>Myxococcia</taxon>
        <taxon>Myxococcales</taxon>
        <taxon>Cystobacterineae</taxon>
        <taxon>Archangiaceae</taxon>
        <taxon>Stigmatella</taxon>
    </lineage>
</organism>
<dbReference type="AlphaFoldDB" id="Q097Z5"/>
<evidence type="ECO:0000256" key="1">
    <source>
        <dbReference type="SAM" id="MobiDB-lite"/>
    </source>
</evidence>
<evidence type="ECO:0000313" key="2">
    <source>
        <dbReference type="EMBL" id="EAU68077.1"/>
    </source>
</evidence>
<feature type="compositionally biased region" description="Low complexity" evidence="1">
    <location>
        <begin position="392"/>
        <end position="405"/>
    </location>
</feature>
<reference evidence="2 3" key="1">
    <citation type="submission" date="2006-04" db="EMBL/GenBank/DDBJ databases">
        <authorList>
            <person name="Nierman W.C."/>
        </authorList>
    </citation>
    <scope>NUCLEOTIDE SEQUENCE [LARGE SCALE GENOMIC DNA]</scope>
    <source>
        <strain evidence="2 3">DW4/3-1</strain>
    </source>
</reference>
<sequence length="516" mass="52690">MASASQKRRLSSSSRRRFSARSVPAATYTSPWPMPSRHSPTAFSRPASGTASARPTVMPRSRETRRPFRPYSAPAGSHTFRVVPPTSCVSWGKPRSRVGSSGPSSSSSHSASAGCACFFSCEVRRTRVPPPRTKCSRAATSSSLTGRASGAGMTRVRVPGGRASRESRWASTGAPPSRRYRYNARSPSGPGLSTEGTVDSGGACWTASPSAAASAMSTPKSRAVRTFFTRAPQGVRGAAVPRLPRSGRPPRWARGTANRRSGRTSASAAPPPGRGRGVPRGWAARRRAPGSSSPGPGAPAAAPPGWRAGPAAPGGWPPADPRRGLSGRAEGARGEGRVRAERGPGRPPGRSPERPSSRAAAAAGPRGWPPVPVPASPPGWPRRSSGLLGIGRSRPARTPTHAARAGSGPCCGGGPVRTRDGRGWPGAGPAGSRGEVPGGPPRPGAHTLPGSGRPPCWPMCRGARPRRGAGACLPSAPRVPSRAGPVRPAGSGRLLRGAARPPAGPSRGARPGAGAG</sequence>
<protein>
    <submittedName>
        <fullName evidence="2">Uncharacterized protein</fullName>
    </submittedName>
</protein>
<feature type="compositionally biased region" description="Basic and acidic residues" evidence="1">
    <location>
        <begin position="330"/>
        <end position="344"/>
    </location>
</feature>
<feature type="compositionally biased region" description="Basic residues" evidence="1">
    <location>
        <begin position="1"/>
        <end position="19"/>
    </location>
</feature>
<feature type="region of interest" description="Disordered" evidence="1">
    <location>
        <begin position="1"/>
        <end position="112"/>
    </location>
</feature>
<feature type="compositionally biased region" description="Low complexity" evidence="1">
    <location>
        <begin position="289"/>
        <end position="314"/>
    </location>
</feature>